<dbReference type="EMBL" id="VSSQ01088437">
    <property type="protein sequence ID" value="MPN35065.1"/>
    <property type="molecule type" value="Genomic_DNA"/>
</dbReference>
<reference evidence="1" key="1">
    <citation type="submission" date="2019-08" db="EMBL/GenBank/DDBJ databases">
        <authorList>
            <person name="Kucharzyk K."/>
            <person name="Murdoch R.W."/>
            <person name="Higgins S."/>
            <person name="Loffler F."/>
        </authorList>
    </citation>
    <scope>NUCLEOTIDE SEQUENCE</scope>
</reference>
<name>A0A645H7V3_9ZZZZ</name>
<accession>A0A645H7V3</accession>
<gene>
    <name evidence="1" type="ORF">SDC9_182559</name>
</gene>
<sequence>MFFIAKSKKEVASVFKAVIWLSSSPLDRKSSIAGKMMIIDAPPANNEVIP</sequence>
<organism evidence="1">
    <name type="scientific">bioreactor metagenome</name>
    <dbReference type="NCBI Taxonomy" id="1076179"/>
    <lineage>
        <taxon>unclassified sequences</taxon>
        <taxon>metagenomes</taxon>
        <taxon>ecological metagenomes</taxon>
    </lineage>
</organism>
<proteinExistence type="predicted"/>
<protein>
    <submittedName>
        <fullName evidence="1">Uncharacterized protein</fullName>
    </submittedName>
</protein>
<evidence type="ECO:0000313" key="1">
    <source>
        <dbReference type="EMBL" id="MPN35065.1"/>
    </source>
</evidence>
<comment type="caution">
    <text evidence="1">The sequence shown here is derived from an EMBL/GenBank/DDBJ whole genome shotgun (WGS) entry which is preliminary data.</text>
</comment>
<dbReference type="AlphaFoldDB" id="A0A645H7V3"/>